<comment type="caution">
    <text evidence="1">The sequence shown here is derived from an EMBL/GenBank/DDBJ whole genome shotgun (WGS) entry which is preliminary data.</text>
</comment>
<dbReference type="AlphaFoldDB" id="A0AAN6SXU8"/>
<dbReference type="Proteomes" id="UP001305647">
    <property type="component" value="Unassembled WGS sequence"/>
</dbReference>
<sequence length="117" mass="13339">MFRGSCQGFQSGVPVRGWGWPRVTEASAGLSPLQEEHVLRYSYSSRPSPSLHLYLLAGYIFVLLQLRYTWNMDIYVTGFLFPWHARQALAPWIWPCYGPLLRPMDLAMSRTSAPGCT</sequence>
<proteinExistence type="predicted"/>
<evidence type="ECO:0000313" key="2">
    <source>
        <dbReference type="Proteomes" id="UP001305647"/>
    </source>
</evidence>
<accession>A0AAN6SXU8</accession>
<gene>
    <name evidence="1" type="ORF">N658DRAFT_332478</name>
</gene>
<evidence type="ECO:0000313" key="1">
    <source>
        <dbReference type="EMBL" id="KAK4096837.1"/>
    </source>
</evidence>
<organism evidence="1 2">
    <name type="scientific">Parathielavia hyrcaniae</name>
    <dbReference type="NCBI Taxonomy" id="113614"/>
    <lineage>
        <taxon>Eukaryota</taxon>
        <taxon>Fungi</taxon>
        <taxon>Dikarya</taxon>
        <taxon>Ascomycota</taxon>
        <taxon>Pezizomycotina</taxon>
        <taxon>Sordariomycetes</taxon>
        <taxon>Sordariomycetidae</taxon>
        <taxon>Sordariales</taxon>
        <taxon>Chaetomiaceae</taxon>
        <taxon>Parathielavia</taxon>
    </lineage>
</organism>
<protein>
    <submittedName>
        <fullName evidence="1">Uncharacterized protein</fullName>
    </submittedName>
</protein>
<reference evidence="1" key="2">
    <citation type="submission" date="2023-05" db="EMBL/GenBank/DDBJ databases">
        <authorList>
            <consortium name="Lawrence Berkeley National Laboratory"/>
            <person name="Steindorff A."/>
            <person name="Hensen N."/>
            <person name="Bonometti L."/>
            <person name="Westerberg I."/>
            <person name="Brannstrom I.O."/>
            <person name="Guillou S."/>
            <person name="Cros-Aarteil S."/>
            <person name="Calhoun S."/>
            <person name="Haridas S."/>
            <person name="Kuo A."/>
            <person name="Mondo S."/>
            <person name="Pangilinan J."/>
            <person name="Riley R."/>
            <person name="Labutti K."/>
            <person name="Andreopoulos B."/>
            <person name="Lipzen A."/>
            <person name="Chen C."/>
            <person name="Yanf M."/>
            <person name="Daum C."/>
            <person name="Ng V."/>
            <person name="Clum A."/>
            <person name="Ohm R."/>
            <person name="Martin F."/>
            <person name="Silar P."/>
            <person name="Natvig D."/>
            <person name="Lalanne C."/>
            <person name="Gautier V."/>
            <person name="Ament-Velasquez S.L."/>
            <person name="Kruys A."/>
            <person name="Hutchinson M.I."/>
            <person name="Powell A.J."/>
            <person name="Barry K."/>
            <person name="Miller A.N."/>
            <person name="Grigoriev I.V."/>
            <person name="Debuchy R."/>
            <person name="Gladieux P."/>
            <person name="Thoren M.H."/>
            <person name="Johannesson H."/>
        </authorList>
    </citation>
    <scope>NUCLEOTIDE SEQUENCE</scope>
    <source>
        <strain evidence="1">CBS 757.83</strain>
    </source>
</reference>
<keyword evidence="2" id="KW-1185">Reference proteome</keyword>
<dbReference type="EMBL" id="MU863694">
    <property type="protein sequence ID" value="KAK4096837.1"/>
    <property type="molecule type" value="Genomic_DNA"/>
</dbReference>
<reference evidence="1" key="1">
    <citation type="journal article" date="2023" name="Mol. Phylogenet. Evol.">
        <title>Genome-scale phylogeny and comparative genomics of the fungal order Sordariales.</title>
        <authorList>
            <person name="Hensen N."/>
            <person name="Bonometti L."/>
            <person name="Westerberg I."/>
            <person name="Brannstrom I.O."/>
            <person name="Guillou S."/>
            <person name="Cros-Aarteil S."/>
            <person name="Calhoun S."/>
            <person name="Haridas S."/>
            <person name="Kuo A."/>
            <person name="Mondo S."/>
            <person name="Pangilinan J."/>
            <person name="Riley R."/>
            <person name="LaButti K."/>
            <person name="Andreopoulos B."/>
            <person name="Lipzen A."/>
            <person name="Chen C."/>
            <person name="Yan M."/>
            <person name="Daum C."/>
            <person name="Ng V."/>
            <person name="Clum A."/>
            <person name="Steindorff A."/>
            <person name="Ohm R.A."/>
            <person name="Martin F."/>
            <person name="Silar P."/>
            <person name="Natvig D.O."/>
            <person name="Lalanne C."/>
            <person name="Gautier V."/>
            <person name="Ament-Velasquez S.L."/>
            <person name="Kruys A."/>
            <person name="Hutchinson M.I."/>
            <person name="Powell A.J."/>
            <person name="Barry K."/>
            <person name="Miller A.N."/>
            <person name="Grigoriev I.V."/>
            <person name="Debuchy R."/>
            <person name="Gladieux P."/>
            <person name="Hiltunen Thoren M."/>
            <person name="Johannesson H."/>
        </authorList>
    </citation>
    <scope>NUCLEOTIDE SEQUENCE</scope>
    <source>
        <strain evidence="1">CBS 757.83</strain>
    </source>
</reference>
<name>A0AAN6SXU8_9PEZI</name>